<evidence type="ECO:0000313" key="3">
    <source>
        <dbReference type="EMBL" id="TQD97113.1"/>
    </source>
</evidence>
<evidence type="ECO:0000313" key="2">
    <source>
        <dbReference type="EMBL" id="TQD97112.1"/>
    </source>
</evidence>
<dbReference type="EMBL" id="VIEB01000278">
    <property type="protein sequence ID" value="TQD97112.1"/>
    <property type="molecule type" value="Genomic_DNA"/>
</dbReference>
<name>A0A540MEU8_MALBA</name>
<dbReference type="STRING" id="106549.A0A540MEU8"/>
<dbReference type="InterPro" id="IPR002885">
    <property type="entry name" value="PPR_rpt"/>
</dbReference>
<protein>
    <submittedName>
        <fullName evidence="2">Uncharacterized protein</fullName>
    </submittedName>
</protein>
<dbReference type="InterPro" id="IPR011990">
    <property type="entry name" value="TPR-like_helical_dom_sf"/>
</dbReference>
<evidence type="ECO:0000256" key="1">
    <source>
        <dbReference type="ARBA" id="ARBA00022737"/>
    </source>
</evidence>
<comment type="caution">
    <text evidence="2">The sequence shown here is derived from an EMBL/GenBank/DDBJ whole genome shotgun (WGS) entry which is preliminary data.</text>
</comment>
<dbReference type="PROSITE" id="PS51257">
    <property type="entry name" value="PROKAR_LIPOPROTEIN"/>
    <property type="match status" value="1"/>
</dbReference>
<dbReference type="NCBIfam" id="TIGR00756">
    <property type="entry name" value="PPR"/>
    <property type="match status" value="1"/>
</dbReference>
<keyword evidence="4" id="KW-1185">Reference proteome</keyword>
<dbReference type="EMBL" id="VIEB01000278">
    <property type="protein sequence ID" value="TQD97113.1"/>
    <property type="molecule type" value="Genomic_DNA"/>
</dbReference>
<proteinExistence type="predicted"/>
<reference evidence="2 4" key="1">
    <citation type="journal article" date="2019" name="G3 (Bethesda)">
        <title>Sequencing of a Wild Apple (Malus baccata) Genome Unravels the Differences Between Cultivated and Wild Apple Species Regarding Disease Resistance and Cold Tolerance.</title>
        <authorList>
            <person name="Chen X."/>
        </authorList>
    </citation>
    <scope>NUCLEOTIDE SEQUENCE [LARGE SCALE GENOMIC DNA]</scope>
    <source>
        <strain evidence="4">cv. Shandingzi</strain>
        <tissue evidence="2">Leaves</tissue>
    </source>
</reference>
<dbReference type="Gene3D" id="1.25.40.10">
    <property type="entry name" value="Tetratricopeptide repeat domain"/>
    <property type="match status" value="1"/>
</dbReference>
<keyword evidence="1" id="KW-0677">Repeat</keyword>
<dbReference type="Proteomes" id="UP000315295">
    <property type="component" value="Unassembled WGS sequence"/>
</dbReference>
<gene>
    <name evidence="2" type="ORF">C1H46_017201</name>
    <name evidence="3" type="ORF">C1H46_017202</name>
</gene>
<dbReference type="AlphaFoldDB" id="A0A540MEU8"/>
<accession>A0A540MEU8</accession>
<evidence type="ECO:0000313" key="4">
    <source>
        <dbReference type="Proteomes" id="UP000315295"/>
    </source>
</evidence>
<sequence length="119" mass="13323">MKAILKFQQMQESGVQPNVVSIIGALLACINMASLQNGSLTWIFDTALPLLANSNHNLFSRSSEEGVRYESRQGVTYLLYNAMISGCALYDQAVEALALYQRIKEEDLKRDNLYQCVIT</sequence>
<organism evidence="2 4">
    <name type="scientific">Malus baccata</name>
    <name type="common">Siberian crab apple</name>
    <name type="synonym">Pyrus baccata</name>
    <dbReference type="NCBI Taxonomy" id="106549"/>
    <lineage>
        <taxon>Eukaryota</taxon>
        <taxon>Viridiplantae</taxon>
        <taxon>Streptophyta</taxon>
        <taxon>Embryophyta</taxon>
        <taxon>Tracheophyta</taxon>
        <taxon>Spermatophyta</taxon>
        <taxon>Magnoliopsida</taxon>
        <taxon>eudicotyledons</taxon>
        <taxon>Gunneridae</taxon>
        <taxon>Pentapetalae</taxon>
        <taxon>rosids</taxon>
        <taxon>fabids</taxon>
        <taxon>Rosales</taxon>
        <taxon>Rosaceae</taxon>
        <taxon>Amygdaloideae</taxon>
        <taxon>Maleae</taxon>
        <taxon>Malus</taxon>
    </lineage>
</organism>